<dbReference type="InterPro" id="IPR019480">
    <property type="entry name" value="Dihydroorotate_DH_Fe-S-bd"/>
</dbReference>
<reference evidence="14 15" key="1">
    <citation type="submission" date="2018-03" db="EMBL/GenBank/DDBJ databases">
        <title>Genomic Encyclopedia of Archaeal and Bacterial Type Strains, Phase II (KMG-II): from individual species to whole genera.</title>
        <authorList>
            <person name="Goeker M."/>
        </authorList>
    </citation>
    <scope>NUCLEOTIDE SEQUENCE [LARGE SCALE GENOMIC DNA]</scope>
    <source>
        <strain evidence="14 15">DSM 45312</strain>
    </source>
</reference>
<dbReference type="CDD" id="cd06218">
    <property type="entry name" value="DHOD_e_trans"/>
    <property type="match status" value="1"/>
</dbReference>
<dbReference type="OrthoDB" id="9796486at2"/>
<evidence type="ECO:0000256" key="2">
    <source>
        <dbReference type="ARBA" id="ARBA00022448"/>
    </source>
</evidence>
<dbReference type="GO" id="GO:0050660">
    <property type="term" value="F:flavin adenine dinucleotide binding"/>
    <property type="evidence" value="ECO:0007669"/>
    <property type="project" value="InterPro"/>
</dbReference>
<evidence type="ECO:0000256" key="3">
    <source>
        <dbReference type="ARBA" id="ARBA00022630"/>
    </source>
</evidence>
<evidence type="ECO:0000313" key="15">
    <source>
        <dbReference type="Proteomes" id="UP000240542"/>
    </source>
</evidence>
<feature type="binding site" evidence="12">
    <location>
        <position position="254"/>
    </location>
    <ligand>
        <name>[2Fe-2S] cluster</name>
        <dbReference type="ChEBI" id="CHEBI:190135"/>
    </ligand>
</feature>
<feature type="binding site" evidence="12">
    <location>
        <position position="237"/>
    </location>
    <ligand>
        <name>[2Fe-2S] cluster</name>
        <dbReference type="ChEBI" id="CHEBI:190135"/>
    </ligand>
</feature>
<name>A0A2P8DI19_9ACTN</name>
<dbReference type="Gene3D" id="3.40.50.80">
    <property type="entry name" value="Nucleotide-binding domain of ferredoxin-NADP reductase (FNR) module"/>
    <property type="match status" value="1"/>
</dbReference>
<organism evidence="14 15">
    <name type="scientific">Murinocardiopsis flavida</name>
    <dbReference type="NCBI Taxonomy" id="645275"/>
    <lineage>
        <taxon>Bacteria</taxon>
        <taxon>Bacillati</taxon>
        <taxon>Actinomycetota</taxon>
        <taxon>Actinomycetes</taxon>
        <taxon>Streptosporangiales</taxon>
        <taxon>Nocardiopsidaceae</taxon>
        <taxon>Murinocardiopsis</taxon>
    </lineage>
</organism>
<dbReference type="InterPro" id="IPR012165">
    <property type="entry name" value="Cyt_c3_hydrogenase_gsu"/>
</dbReference>
<feature type="binding site" evidence="12">
    <location>
        <position position="234"/>
    </location>
    <ligand>
        <name>[2Fe-2S] cluster</name>
        <dbReference type="ChEBI" id="CHEBI:190135"/>
    </ligand>
</feature>
<keyword evidence="5 12" id="KW-0479">Metal-binding</keyword>
<evidence type="ECO:0000256" key="12">
    <source>
        <dbReference type="PIRSR" id="PIRSR006816-2"/>
    </source>
</evidence>
<evidence type="ECO:0000256" key="10">
    <source>
        <dbReference type="ARBA" id="ARBA00034078"/>
    </source>
</evidence>
<dbReference type="GO" id="GO:0046872">
    <property type="term" value="F:metal ion binding"/>
    <property type="evidence" value="ECO:0007669"/>
    <property type="project" value="UniProtKB-KW"/>
</dbReference>
<evidence type="ECO:0000313" key="14">
    <source>
        <dbReference type="EMBL" id="PSK96863.1"/>
    </source>
</evidence>
<evidence type="ECO:0000256" key="4">
    <source>
        <dbReference type="ARBA" id="ARBA00022714"/>
    </source>
</evidence>
<feature type="binding site" evidence="11">
    <location>
        <begin position="82"/>
        <end position="83"/>
    </location>
    <ligand>
        <name>FAD</name>
        <dbReference type="ChEBI" id="CHEBI:57692"/>
    </ligand>
</feature>
<proteinExistence type="inferred from homology"/>
<dbReference type="GO" id="GO:0016491">
    <property type="term" value="F:oxidoreductase activity"/>
    <property type="evidence" value="ECO:0007669"/>
    <property type="project" value="InterPro"/>
</dbReference>
<feature type="binding site" evidence="12">
    <location>
        <position position="229"/>
    </location>
    <ligand>
        <name>[2Fe-2S] cluster</name>
        <dbReference type="ChEBI" id="CHEBI:190135"/>
    </ligand>
</feature>
<dbReference type="Proteomes" id="UP000240542">
    <property type="component" value="Unassembled WGS sequence"/>
</dbReference>
<dbReference type="InterPro" id="IPR017938">
    <property type="entry name" value="Riboflavin_synthase-like_b-brl"/>
</dbReference>
<dbReference type="InterPro" id="IPR037117">
    <property type="entry name" value="Dihydroorotate_DH_ele_sf"/>
</dbReference>
<dbReference type="EMBL" id="PYGA01000010">
    <property type="protein sequence ID" value="PSK96863.1"/>
    <property type="molecule type" value="Genomic_DNA"/>
</dbReference>
<comment type="caution">
    <text evidence="14">The sequence shown here is derived from an EMBL/GenBank/DDBJ whole genome shotgun (WGS) entry which is preliminary data.</text>
</comment>
<dbReference type="PANTHER" id="PTHR43513">
    <property type="entry name" value="DIHYDROOROTATE DEHYDROGENASE B (NAD(+)), ELECTRON TRANSFER SUBUNIT"/>
    <property type="match status" value="1"/>
</dbReference>
<comment type="cofactor">
    <cofactor evidence="11">
        <name>FAD</name>
        <dbReference type="ChEBI" id="CHEBI:57692"/>
    </cofactor>
    <text evidence="11">Binds 1 FAD per subunit.</text>
</comment>
<dbReference type="PANTHER" id="PTHR43513:SF3">
    <property type="entry name" value="DIHYDROOROTATE DEHYDROGENASE B (NAD(+)), ELECTRON TRANSFER SUBUNIT-RELATED"/>
    <property type="match status" value="1"/>
</dbReference>
<keyword evidence="7" id="KW-0249">Electron transport</keyword>
<dbReference type="InterPro" id="IPR017927">
    <property type="entry name" value="FAD-bd_FR_type"/>
</dbReference>
<keyword evidence="2" id="KW-0813">Transport</keyword>
<keyword evidence="4 12" id="KW-0001">2Fe-2S</keyword>
<evidence type="ECO:0000256" key="1">
    <source>
        <dbReference type="ARBA" id="ARBA00006422"/>
    </source>
</evidence>
<dbReference type="PROSITE" id="PS51384">
    <property type="entry name" value="FAD_FR"/>
    <property type="match status" value="1"/>
</dbReference>
<evidence type="ECO:0000256" key="5">
    <source>
        <dbReference type="ARBA" id="ARBA00022723"/>
    </source>
</evidence>
<keyword evidence="3 11" id="KW-0285">Flavoprotein</keyword>
<dbReference type="SUPFAM" id="SSF63380">
    <property type="entry name" value="Riboflavin synthase domain-like"/>
    <property type="match status" value="1"/>
</dbReference>
<protein>
    <submittedName>
        <fullName evidence="14">Dihydroorotate dehydrogenase electron transfer subunit</fullName>
    </submittedName>
</protein>
<dbReference type="Gene3D" id="2.10.240.10">
    <property type="entry name" value="Dihydroorotate dehydrogenase, electron transfer subunit"/>
    <property type="match status" value="1"/>
</dbReference>
<dbReference type="AlphaFoldDB" id="A0A2P8DI19"/>
<dbReference type="InterPro" id="IPR050353">
    <property type="entry name" value="PyrK_electron_transfer"/>
</dbReference>
<keyword evidence="8 12" id="KW-0408">Iron</keyword>
<keyword evidence="15" id="KW-1185">Reference proteome</keyword>
<evidence type="ECO:0000256" key="6">
    <source>
        <dbReference type="ARBA" id="ARBA00022827"/>
    </source>
</evidence>
<accession>A0A2P8DI19</accession>
<dbReference type="PIRSF" id="PIRSF006816">
    <property type="entry name" value="Cyc3_hyd_g"/>
    <property type="match status" value="1"/>
</dbReference>
<dbReference type="GO" id="GO:0006221">
    <property type="term" value="P:pyrimidine nucleotide biosynthetic process"/>
    <property type="evidence" value="ECO:0007669"/>
    <property type="project" value="InterPro"/>
</dbReference>
<dbReference type="SUPFAM" id="SSF52343">
    <property type="entry name" value="Ferredoxin reductase-like, C-terminal NADP-linked domain"/>
    <property type="match status" value="1"/>
</dbReference>
<dbReference type="InterPro" id="IPR039261">
    <property type="entry name" value="FNR_nucleotide-bd"/>
</dbReference>
<comment type="cofactor">
    <cofactor evidence="12">
        <name>[2Fe-2S] cluster</name>
        <dbReference type="ChEBI" id="CHEBI:190135"/>
    </cofactor>
    <text evidence="12">Binds 1 [2Fe-2S] cluster per subunit.</text>
</comment>
<keyword evidence="9 12" id="KW-0411">Iron-sulfur</keyword>
<gene>
    <name evidence="14" type="ORF">CLV63_110162</name>
</gene>
<keyword evidence="6 11" id="KW-0274">FAD</keyword>
<comment type="similarity">
    <text evidence="1">Belongs to the PyrK family.</text>
</comment>
<dbReference type="Pfam" id="PF10418">
    <property type="entry name" value="DHODB_Fe-S_bind"/>
    <property type="match status" value="1"/>
</dbReference>
<evidence type="ECO:0000256" key="11">
    <source>
        <dbReference type="PIRSR" id="PIRSR006816-1"/>
    </source>
</evidence>
<feature type="domain" description="FAD-binding FR-type" evidence="13">
    <location>
        <begin position="6"/>
        <end position="107"/>
    </location>
</feature>
<evidence type="ECO:0000256" key="9">
    <source>
        <dbReference type="ARBA" id="ARBA00023014"/>
    </source>
</evidence>
<evidence type="ECO:0000256" key="7">
    <source>
        <dbReference type="ARBA" id="ARBA00022982"/>
    </source>
</evidence>
<dbReference type="Gene3D" id="2.40.30.10">
    <property type="entry name" value="Translation factors"/>
    <property type="match status" value="1"/>
</dbReference>
<evidence type="ECO:0000256" key="8">
    <source>
        <dbReference type="ARBA" id="ARBA00023004"/>
    </source>
</evidence>
<dbReference type="RefSeq" id="WP_106583749.1">
    <property type="nucleotide sequence ID" value="NZ_PYGA01000010.1"/>
</dbReference>
<evidence type="ECO:0000259" key="13">
    <source>
        <dbReference type="PROSITE" id="PS51384"/>
    </source>
</evidence>
<sequence>MSDLGPVQMRSPVLTVRRVDAYVAITVVAPGVAERFRSGQFVSVAVGGDQSSMLLRRPFAVHDVKPDHGGTVEFRFAVRGQGTAWLADRRSRDLLDIVGPLGRPFPLPRDPVNCVLVGGGSGSAPLFPLAQALRRRGCRVDFVIGAASADRVFGAIGARRVAETATFTTDDGSFGVRGTVVDALPGVIEDARSDVVYACGPMPMLREVSALAANFGVPVQVSVEEAMACGVGVCMSCVLPVVGDDGITRMARSCVDGPVFRGERVRFDDVGAIPFDALGAPGWKSVEQGAQDDAVAEREVS</sequence>
<comment type="cofactor">
    <cofactor evidence="10">
        <name>[2Fe-2S] cluster</name>
        <dbReference type="ChEBI" id="CHEBI:190135"/>
    </cofactor>
</comment>
<dbReference type="GO" id="GO:0051537">
    <property type="term" value="F:2 iron, 2 sulfur cluster binding"/>
    <property type="evidence" value="ECO:0007669"/>
    <property type="project" value="UniProtKB-KW"/>
</dbReference>